<protein>
    <recommendedName>
        <fullName evidence="2">ParB/Sulfiredoxin domain-containing protein</fullName>
    </recommendedName>
</protein>
<evidence type="ECO:0008006" key="2">
    <source>
        <dbReference type="Google" id="ProtNLM"/>
    </source>
</evidence>
<name>A0A0F9DDK3_9ZZZZ</name>
<accession>A0A0F9DDK3</accession>
<dbReference type="InterPro" id="IPR036086">
    <property type="entry name" value="ParB/Sulfiredoxin_sf"/>
</dbReference>
<organism evidence="1">
    <name type="scientific">marine sediment metagenome</name>
    <dbReference type="NCBI Taxonomy" id="412755"/>
    <lineage>
        <taxon>unclassified sequences</taxon>
        <taxon>metagenomes</taxon>
        <taxon>ecological metagenomes</taxon>
    </lineage>
</organism>
<dbReference type="EMBL" id="LAZR01029360">
    <property type="protein sequence ID" value="KKL59808.1"/>
    <property type="molecule type" value="Genomic_DNA"/>
</dbReference>
<sequence>MGIRDRIKEFRRVRAGDLKPHEHNPRLHPERQRTAMQAALNEIGYADVLVVQQRPDGSLRILDGHLRADLDPDQQVPCVIVDLDDVEASKFIATHDPLAGMAEYDQDLLKKLMEGIEFKAPQLGGIIADLLIPLAVQSANKEPIPDPLDGPAISQPGDVW</sequence>
<dbReference type="AlphaFoldDB" id="A0A0F9DDK3"/>
<reference evidence="1" key="1">
    <citation type="journal article" date="2015" name="Nature">
        <title>Complex archaea that bridge the gap between prokaryotes and eukaryotes.</title>
        <authorList>
            <person name="Spang A."/>
            <person name="Saw J.H."/>
            <person name="Jorgensen S.L."/>
            <person name="Zaremba-Niedzwiedzka K."/>
            <person name="Martijn J."/>
            <person name="Lind A.E."/>
            <person name="van Eijk R."/>
            <person name="Schleper C."/>
            <person name="Guy L."/>
            <person name="Ettema T.J."/>
        </authorList>
    </citation>
    <scope>NUCLEOTIDE SEQUENCE</scope>
</reference>
<comment type="caution">
    <text evidence="1">The sequence shown here is derived from an EMBL/GenBank/DDBJ whole genome shotgun (WGS) entry which is preliminary data.</text>
</comment>
<dbReference type="SUPFAM" id="SSF110849">
    <property type="entry name" value="ParB/Sulfiredoxin"/>
    <property type="match status" value="1"/>
</dbReference>
<proteinExistence type="predicted"/>
<gene>
    <name evidence="1" type="ORF">LCGC14_2211590</name>
</gene>
<feature type="non-terminal residue" evidence="1">
    <location>
        <position position="160"/>
    </location>
</feature>
<evidence type="ECO:0000313" key="1">
    <source>
        <dbReference type="EMBL" id="KKL59808.1"/>
    </source>
</evidence>
<dbReference type="Gene3D" id="3.90.1530.10">
    <property type="entry name" value="Conserved hypothetical protein from pyrococcus furiosus pfu- 392566-001, ParB domain"/>
    <property type="match status" value="1"/>
</dbReference>